<dbReference type="SUPFAM" id="SSF48452">
    <property type="entry name" value="TPR-like"/>
    <property type="match status" value="1"/>
</dbReference>
<feature type="signal peptide" evidence="2">
    <location>
        <begin position="1"/>
        <end position="18"/>
    </location>
</feature>
<dbReference type="Proteomes" id="UP000248054">
    <property type="component" value="Unassembled WGS sequence"/>
</dbReference>
<organism evidence="4 5">
    <name type="scientific">Winogradskyella epiphytica</name>
    <dbReference type="NCBI Taxonomy" id="262005"/>
    <lineage>
        <taxon>Bacteria</taxon>
        <taxon>Pseudomonadati</taxon>
        <taxon>Bacteroidota</taxon>
        <taxon>Flavobacteriia</taxon>
        <taxon>Flavobacteriales</taxon>
        <taxon>Flavobacteriaceae</taxon>
        <taxon>Winogradskyella</taxon>
    </lineage>
</organism>
<sequence>MKKGFLLLFVFVFSTSLSQNLEESIYVATESFQQHQNLEGLETLNVKISQFESQLNTKDDYYAFINLLVNKAYYLSKINRQTEAIKTYEKAYQLYINHEITSYDIVEYGLIPLGILYHKTNSYIKAEQMIRYYIQLAEKYNNHAQQISGYINLAKLYQSLYKHKQVIEIANKGLQINGLKKYQERRLNSIKRKSERLIEINQNHFLLENDLVGPRFDIGKIEQHEINYEVALKKGDYDKAYSYLNRLKNLKINPLTSARNRAKFSFQEAQLHFLRNENDKAIVKLKNSLASLLPNFETTKIPTTEDLYPENTFIDIFDLWAEIESNPEKALHYYDLSFYVTQKFAQENTDQESYILSASINKDRSEKCISLLYDLYQVKGKSAYAKRAFAYAELNKAIALKWHSSKKQLLEEHPNDSLLIEEQHLLKQQQHYTNKLLNRPINRAQLIERDSLQLQLIRTGLVLKQLQDSIQKKYNLANLNTLNTERLRAKLEKDQACLVEYFSGKNGLYQFVFSPLHIDFQHIELSNSMQTKISKFINYFEKASTINNNITAFTEDAFHLYEALKLQSISPYKNTIIVADGLLNFIPFESLLTQSTSTSNYSEMPFMVQSHRIVYHTSALFYTQSKPYRFKDSALGVFPVFDNTNLKLKYSLDEADRIDDEIQTEFLMYEAATKQGVLERAKDYSILHLSTHANSGDFKIAANIDFIDSKLYLQDLYQLDLKNDLVVLSACETGVGMLQKGEGSMSLARGFKYAGVPNMVVSLWKINDLSTSQLMSSFYRELRKTESAFVANQNSKLAYLKHPDISNIKKSPYYWSAFVYFGDLTPAKSSPSIPILIYCIIGLIVGLLIWILITKRKTWKP</sequence>
<feature type="chain" id="PRO_5015983044" evidence="2">
    <location>
        <begin position="19"/>
        <end position="861"/>
    </location>
</feature>
<evidence type="ECO:0000256" key="1">
    <source>
        <dbReference type="SAM" id="Phobius"/>
    </source>
</evidence>
<dbReference type="RefSeq" id="WP_146221500.1">
    <property type="nucleotide sequence ID" value="NZ_BMWQ01000001.1"/>
</dbReference>
<gene>
    <name evidence="4" type="ORF">DFQ11_101998</name>
</gene>
<dbReference type="InterPro" id="IPR011990">
    <property type="entry name" value="TPR-like_helical_dom_sf"/>
</dbReference>
<dbReference type="PANTHER" id="PTHR10098">
    <property type="entry name" value="RAPSYN-RELATED"/>
    <property type="match status" value="1"/>
</dbReference>
<comment type="caution">
    <text evidence="4">The sequence shown here is derived from an EMBL/GenBank/DDBJ whole genome shotgun (WGS) entry which is preliminary data.</text>
</comment>
<dbReference type="OrthoDB" id="9771112at2"/>
<evidence type="ECO:0000313" key="4">
    <source>
        <dbReference type="EMBL" id="PYE83561.1"/>
    </source>
</evidence>
<keyword evidence="2" id="KW-0732">Signal</keyword>
<feature type="domain" description="CHAT" evidence="3">
    <location>
        <begin position="569"/>
        <end position="823"/>
    </location>
</feature>
<protein>
    <submittedName>
        <fullName evidence="4">CHAT domain-containing protein</fullName>
    </submittedName>
</protein>
<dbReference type="Gene3D" id="1.25.40.10">
    <property type="entry name" value="Tetratricopeptide repeat domain"/>
    <property type="match status" value="1"/>
</dbReference>
<accession>A0A2V4XJ65</accession>
<reference evidence="4 5" key="1">
    <citation type="submission" date="2018-06" db="EMBL/GenBank/DDBJ databases">
        <title>Genomic Encyclopedia of Type Strains, Phase III (KMG-III): the genomes of soil and plant-associated and newly described type strains.</title>
        <authorList>
            <person name="Whitman W."/>
        </authorList>
    </citation>
    <scope>NUCLEOTIDE SEQUENCE [LARGE SCALE GENOMIC DNA]</scope>
    <source>
        <strain evidence="4 5">CECT 7945</strain>
    </source>
</reference>
<name>A0A2V4XJ65_9FLAO</name>
<keyword evidence="1" id="KW-1133">Transmembrane helix</keyword>
<evidence type="ECO:0000259" key="3">
    <source>
        <dbReference type="Pfam" id="PF12770"/>
    </source>
</evidence>
<dbReference type="InterPro" id="IPR024983">
    <property type="entry name" value="CHAT_dom"/>
</dbReference>
<keyword evidence="5" id="KW-1185">Reference proteome</keyword>
<evidence type="ECO:0000256" key="2">
    <source>
        <dbReference type="SAM" id="SignalP"/>
    </source>
</evidence>
<keyword evidence="1" id="KW-0812">Transmembrane</keyword>
<dbReference type="Pfam" id="PF12770">
    <property type="entry name" value="CHAT"/>
    <property type="match status" value="1"/>
</dbReference>
<feature type="transmembrane region" description="Helical" evidence="1">
    <location>
        <begin position="835"/>
        <end position="853"/>
    </location>
</feature>
<dbReference type="EMBL" id="QJTD01000001">
    <property type="protein sequence ID" value="PYE83561.1"/>
    <property type="molecule type" value="Genomic_DNA"/>
</dbReference>
<proteinExistence type="predicted"/>
<dbReference type="AlphaFoldDB" id="A0A2V4XJ65"/>
<keyword evidence="1" id="KW-0472">Membrane</keyword>
<evidence type="ECO:0000313" key="5">
    <source>
        <dbReference type="Proteomes" id="UP000248054"/>
    </source>
</evidence>